<dbReference type="OrthoDB" id="3871241at2"/>
<name>A0A7K0CDB8_9ACTN</name>
<evidence type="ECO:0008006" key="3">
    <source>
        <dbReference type="Google" id="ProtNLM"/>
    </source>
</evidence>
<gene>
    <name evidence="1" type="ORF">SRB5_15760</name>
</gene>
<accession>A0A7K0CDB8</accession>
<proteinExistence type="predicted"/>
<evidence type="ECO:0000313" key="2">
    <source>
        <dbReference type="Proteomes" id="UP000466345"/>
    </source>
</evidence>
<protein>
    <recommendedName>
        <fullName evidence="3">DUF3168 domain-containing protein</fullName>
    </recommendedName>
</protein>
<sequence>MSIPGRQIAQAIIQTVITASGRSCGYSTVPTSLSQPTGNQLPYHVLYELGQTVSGPPFGDAAGDARLLVQVTTVGNSPEAASSGADRVRTGLLGRSPDGSDWLFSIVAPAGYAVVGRELDREDGMSVAGSTYSYVQRFAVHVTTTG</sequence>
<keyword evidence="2" id="KW-1185">Reference proteome</keyword>
<dbReference type="RefSeq" id="WP_153450707.1">
    <property type="nucleotide sequence ID" value="NZ_WEGJ01000003.1"/>
</dbReference>
<organism evidence="1 2">
    <name type="scientific">Streptomyces smaragdinus</name>
    <dbReference type="NCBI Taxonomy" id="2585196"/>
    <lineage>
        <taxon>Bacteria</taxon>
        <taxon>Bacillati</taxon>
        <taxon>Actinomycetota</taxon>
        <taxon>Actinomycetes</taxon>
        <taxon>Kitasatosporales</taxon>
        <taxon>Streptomycetaceae</taxon>
        <taxon>Streptomyces</taxon>
    </lineage>
</organism>
<comment type="caution">
    <text evidence="1">The sequence shown here is derived from an EMBL/GenBank/DDBJ whole genome shotgun (WGS) entry which is preliminary data.</text>
</comment>
<dbReference type="Proteomes" id="UP000466345">
    <property type="component" value="Unassembled WGS sequence"/>
</dbReference>
<reference evidence="1 2" key="1">
    <citation type="submission" date="2019-10" db="EMBL/GenBank/DDBJ databases">
        <title>Streptomyces smaragdinus sp. nov. and Streptomyces fabii sp. nov., isolated from the gut of fungus growing-termite Macrotermes natalensis.</title>
        <authorList>
            <person name="Schwitalla J."/>
            <person name="Benndorf R."/>
            <person name="Martin K."/>
            <person name="De Beer W."/>
            <person name="Kaster A.-K."/>
            <person name="Vollmers J."/>
            <person name="Poulsen M."/>
            <person name="Beemelmanns C."/>
        </authorList>
    </citation>
    <scope>NUCLEOTIDE SEQUENCE [LARGE SCALE GENOMIC DNA]</scope>
    <source>
        <strain evidence="1 2">RB5</strain>
    </source>
</reference>
<dbReference type="AlphaFoldDB" id="A0A7K0CDB8"/>
<dbReference type="EMBL" id="WEGJ01000003">
    <property type="protein sequence ID" value="MQY11458.1"/>
    <property type="molecule type" value="Genomic_DNA"/>
</dbReference>
<evidence type="ECO:0000313" key="1">
    <source>
        <dbReference type="EMBL" id="MQY11458.1"/>
    </source>
</evidence>